<evidence type="ECO:0000313" key="3">
    <source>
        <dbReference type="EMBL" id="MBD3920597.1"/>
    </source>
</evidence>
<dbReference type="InterPro" id="IPR001119">
    <property type="entry name" value="SLH_dom"/>
</dbReference>
<keyword evidence="1" id="KW-0732">Signal</keyword>
<sequence>MKKRMISAALAVALMVPFAGQALASSPFGDIGSSTAQQQIESLQSQGIINGVTASEFRPADSLTAAQGITLIVRSMNLSLAAIDFNTAPTASGWFKNVSDNAWYANDFINAKANGLDLPEDIDPKKPMTREQFVHLLVQGLEKTGNYPLIKMYINIADEADITTEYQGTIQRALLYKLAELDKDGNFDPQAIVTRADAAVLVYNAVKFVETHQEPVAEEPGDDSTAAVEIK</sequence>
<evidence type="ECO:0000256" key="1">
    <source>
        <dbReference type="SAM" id="SignalP"/>
    </source>
</evidence>
<name>A0ABR8MXA5_9BACL</name>
<gene>
    <name evidence="3" type="ORF">H8B09_17670</name>
</gene>
<feature type="domain" description="SLH" evidence="2">
    <location>
        <begin position="91"/>
        <end position="151"/>
    </location>
</feature>
<feature type="domain" description="SLH" evidence="2">
    <location>
        <begin position="23"/>
        <end position="86"/>
    </location>
</feature>
<dbReference type="RefSeq" id="WP_191204886.1">
    <property type="nucleotide sequence ID" value="NZ_JACXZA010000004.1"/>
</dbReference>
<dbReference type="PROSITE" id="PS51272">
    <property type="entry name" value="SLH"/>
    <property type="match status" value="3"/>
</dbReference>
<feature type="domain" description="SLH" evidence="2">
    <location>
        <begin position="153"/>
        <end position="216"/>
    </location>
</feature>
<proteinExistence type="predicted"/>
<comment type="caution">
    <text evidence="3">The sequence shown here is derived from an EMBL/GenBank/DDBJ whole genome shotgun (WGS) entry which is preliminary data.</text>
</comment>
<dbReference type="Proteomes" id="UP000609346">
    <property type="component" value="Unassembled WGS sequence"/>
</dbReference>
<dbReference type="Pfam" id="PF00395">
    <property type="entry name" value="SLH"/>
    <property type="match status" value="1"/>
</dbReference>
<reference evidence="3 4" key="1">
    <citation type="submission" date="2020-09" db="EMBL/GenBank/DDBJ databases">
        <title>Paenibacillus sp. strain PR3 16S rRNA gene Genome sequencing and assembly.</title>
        <authorList>
            <person name="Kim J."/>
        </authorList>
    </citation>
    <scope>NUCLEOTIDE SEQUENCE [LARGE SCALE GENOMIC DNA]</scope>
    <source>
        <strain evidence="3 4">PR3</strain>
    </source>
</reference>
<keyword evidence="4" id="KW-1185">Reference proteome</keyword>
<evidence type="ECO:0000259" key="2">
    <source>
        <dbReference type="PROSITE" id="PS51272"/>
    </source>
</evidence>
<feature type="signal peptide" evidence="1">
    <location>
        <begin position="1"/>
        <end position="24"/>
    </location>
</feature>
<protein>
    <submittedName>
        <fullName evidence="3">S-layer homology domain-containing protein</fullName>
    </submittedName>
</protein>
<accession>A0ABR8MXA5</accession>
<dbReference type="EMBL" id="JACXZA010000004">
    <property type="protein sequence ID" value="MBD3920597.1"/>
    <property type="molecule type" value="Genomic_DNA"/>
</dbReference>
<feature type="chain" id="PRO_5045440935" evidence="1">
    <location>
        <begin position="25"/>
        <end position="231"/>
    </location>
</feature>
<organism evidence="3 4">
    <name type="scientific">Paenibacillus terricola</name>
    <dbReference type="NCBI Taxonomy" id="2763503"/>
    <lineage>
        <taxon>Bacteria</taxon>
        <taxon>Bacillati</taxon>
        <taxon>Bacillota</taxon>
        <taxon>Bacilli</taxon>
        <taxon>Bacillales</taxon>
        <taxon>Paenibacillaceae</taxon>
        <taxon>Paenibacillus</taxon>
    </lineage>
</organism>
<evidence type="ECO:0000313" key="4">
    <source>
        <dbReference type="Proteomes" id="UP000609346"/>
    </source>
</evidence>